<dbReference type="Proteomes" id="UP000242757">
    <property type="component" value="Unassembled WGS sequence"/>
</dbReference>
<dbReference type="InterPro" id="IPR011206">
    <property type="entry name" value="Citrate_lyase_beta/mcl1/mcl2"/>
</dbReference>
<dbReference type="EMBL" id="NBIM01000001">
    <property type="protein sequence ID" value="OXY83133.1"/>
    <property type="molecule type" value="Genomic_DNA"/>
</dbReference>
<keyword evidence="2 5" id="KW-0479">Metal-binding</keyword>
<sequence>MKTPGIMRSLLYVPGQNEKLVGKAVAGSADVIVLDLEDAVPAATKPQARQALAMHCQQIRQAGKDAAVRVNAPNDLLALDLPAVIGAGANLVVLPKVESALQVQTLASALDETDIGIIGLIESPAGLLNAAEIAAAHPRLLALSVGTEDLSFDMEMTPCWDSLLVPSMQVNIACKAAGIAVLGYVGSIAEFRDIAAFEASVSRSLPLGFSGGFAIHPAQVEVLNRVFSPGEEEVVLARRIVEAFAQASRDAVGAIAVDGKMIDLPVARRAEKLLARLALVAARENKQ</sequence>
<reference evidence="8 9" key="2">
    <citation type="submission" date="2017-08" db="EMBL/GenBank/DDBJ databases">
        <title>A Genome Sequence of Oceanimonas doudoroffii ATCC 27123T.</title>
        <authorList>
            <person name="Brennan M.A."/>
            <person name="Maclea K.S."/>
            <person name="Mcclelland W.D."/>
            <person name="Trachtenberg A.M."/>
        </authorList>
    </citation>
    <scope>NUCLEOTIDE SEQUENCE [LARGE SCALE GENOMIC DNA]</scope>
    <source>
        <strain evidence="8 9">ATCC 27123</strain>
    </source>
</reference>
<dbReference type="GO" id="GO:0000287">
    <property type="term" value="F:magnesium ion binding"/>
    <property type="evidence" value="ECO:0007669"/>
    <property type="project" value="TreeGrafter"/>
</dbReference>
<dbReference type="EMBL" id="JN541240">
    <property type="protein sequence ID" value="AEQ39145.1"/>
    <property type="molecule type" value="Genomic_DNA"/>
</dbReference>
<dbReference type="RefSeq" id="WP_094199908.1">
    <property type="nucleotide sequence ID" value="NZ_NBIM01000001.1"/>
</dbReference>
<dbReference type="PANTHER" id="PTHR32308:SF0">
    <property type="entry name" value="HPCH_HPAI ALDOLASE_CITRATE LYASE DOMAIN-CONTAINING PROTEIN"/>
    <property type="match status" value="1"/>
</dbReference>
<feature type="domain" description="HpcH/HpaI aldolase/citrate lyase" evidence="6">
    <location>
        <begin position="8"/>
        <end position="217"/>
    </location>
</feature>
<evidence type="ECO:0000256" key="5">
    <source>
        <dbReference type="PIRSR" id="PIRSR015582-2"/>
    </source>
</evidence>
<dbReference type="InterPro" id="IPR040442">
    <property type="entry name" value="Pyrv_kinase-like_dom_sf"/>
</dbReference>
<comment type="cofactor">
    <cofactor evidence="1">
        <name>Mg(2+)</name>
        <dbReference type="ChEBI" id="CHEBI:18420"/>
    </cofactor>
</comment>
<keyword evidence="7" id="KW-0456">Lyase</keyword>
<dbReference type="PIRSF" id="PIRSF015582">
    <property type="entry name" value="Cit_lyase_B"/>
    <property type="match status" value="1"/>
</dbReference>
<evidence type="ECO:0000259" key="6">
    <source>
        <dbReference type="Pfam" id="PF03328"/>
    </source>
</evidence>
<evidence type="ECO:0000256" key="2">
    <source>
        <dbReference type="ARBA" id="ARBA00022723"/>
    </source>
</evidence>
<gene>
    <name evidence="8" type="ORF">B6S08_06445</name>
</gene>
<evidence type="ECO:0000313" key="9">
    <source>
        <dbReference type="Proteomes" id="UP000242757"/>
    </source>
</evidence>
<accession>G5CZI9</accession>
<feature type="binding site" evidence="5">
    <location>
        <position position="149"/>
    </location>
    <ligand>
        <name>Mg(2+)</name>
        <dbReference type="ChEBI" id="CHEBI:18420"/>
    </ligand>
</feature>
<dbReference type="AlphaFoldDB" id="G5CZI9"/>
<dbReference type="InterPro" id="IPR015813">
    <property type="entry name" value="Pyrv/PenolPyrv_kinase-like_dom"/>
</dbReference>
<keyword evidence="9" id="KW-1185">Reference proteome</keyword>
<keyword evidence="3 5" id="KW-0460">Magnesium</keyword>
<protein>
    <submittedName>
        <fullName evidence="7">Citrate lyase beta subunit</fullName>
    </submittedName>
</protein>
<feature type="binding site" evidence="4">
    <location>
        <position position="69"/>
    </location>
    <ligand>
        <name>substrate</name>
    </ligand>
</feature>
<evidence type="ECO:0000256" key="3">
    <source>
        <dbReference type="ARBA" id="ARBA00022842"/>
    </source>
</evidence>
<evidence type="ECO:0000256" key="4">
    <source>
        <dbReference type="PIRSR" id="PIRSR015582-1"/>
    </source>
</evidence>
<dbReference type="GO" id="GO:0016829">
    <property type="term" value="F:lyase activity"/>
    <property type="evidence" value="ECO:0007669"/>
    <property type="project" value="UniProtKB-KW"/>
</dbReference>
<name>G5CZI9_9GAMM</name>
<evidence type="ECO:0000256" key="1">
    <source>
        <dbReference type="ARBA" id="ARBA00001946"/>
    </source>
</evidence>
<evidence type="ECO:0000313" key="7">
    <source>
        <dbReference type="EMBL" id="AEQ39145.1"/>
    </source>
</evidence>
<evidence type="ECO:0000313" key="8">
    <source>
        <dbReference type="EMBL" id="OXY83133.1"/>
    </source>
</evidence>
<dbReference type="Pfam" id="PF03328">
    <property type="entry name" value="HpcH_HpaI"/>
    <property type="match status" value="1"/>
</dbReference>
<dbReference type="Gene3D" id="3.20.20.60">
    <property type="entry name" value="Phosphoenolpyruvate-binding domains"/>
    <property type="match status" value="1"/>
</dbReference>
<dbReference type="GO" id="GO:0006107">
    <property type="term" value="P:oxaloacetate metabolic process"/>
    <property type="evidence" value="ECO:0007669"/>
    <property type="project" value="TreeGrafter"/>
</dbReference>
<feature type="binding site" evidence="4">
    <location>
        <position position="122"/>
    </location>
    <ligand>
        <name>substrate</name>
    </ligand>
</feature>
<dbReference type="PANTHER" id="PTHR32308">
    <property type="entry name" value="LYASE BETA SUBUNIT, PUTATIVE (AFU_ORTHOLOGUE AFUA_4G13030)-RELATED"/>
    <property type="match status" value="1"/>
</dbReference>
<reference evidence="7" key="1">
    <citation type="submission" date="2011-08" db="EMBL/GenBank/DDBJ databases">
        <title>Multiple DMSP Lyases in the gamma-Proteobacterium Oceanimonas doudoroffii.</title>
        <authorList>
            <person name="Curson A.R.J."/>
            <person name="Fowler E.K."/>
            <person name="Dickens S."/>
            <person name="Johnston A.W.B."/>
            <person name="Todd J.D."/>
        </authorList>
    </citation>
    <scope>NUCLEOTIDE SEQUENCE</scope>
    <source>
        <strain evidence="7">DSM 7028</strain>
    </source>
</reference>
<dbReference type="SUPFAM" id="SSF51621">
    <property type="entry name" value="Phosphoenolpyruvate/pyruvate domain"/>
    <property type="match status" value="1"/>
</dbReference>
<organism evidence="7">
    <name type="scientific">Oceanimonas doudoroffii</name>
    <dbReference type="NCBI Taxonomy" id="84158"/>
    <lineage>
        <taxon>Bacteria</taxon>
        <taxon>Pseudomonadati</taxon>
        <taxon>Pseudomonadota</taxon>
        <taxon>Gammaproteobacteria</taxon>
        <taxon>Aeromonadales</taxon>
        <taxon>Aeromonadaceae</taxon>
        <taxon>Oceanimonas</taxon>
    </lineage>
</organism>
<feature type="binding site" evidence="5">
    <location>
        <position position="122"/>
    </location>
    <ligand>
        <name>Mg(2+)</name>
        <dbReference type="ChEBI" id="CHEBI:18420"/>
    </ligand>
</feature>
<dbReference type="InterPro" id="IPR005000">
    <property type="entry name" value="Aldolase/citrate-lyase_domain"/>
</dbReference>
<proteinExistence type="predicted"/>
<dbReference type="OrthoDB" id="348111at2"/>